<name>A0A5J4TIC6_9EUKA</name>
<evidence type="ECO:0000313" key="1">
    <source>
        <dbReference type="EMBL" id="KAA6357245.1"/>
    </source>
</evidence>
<organism evidence="1 2">
    <name type="scientific">Streblomastix strix</name>
    <dbReference type="NCBI Taxonomy" id="222440"/>
    <lineage>
        <taxon>Eukaryota</taxon>
        <taxon>Metamonada</taxon>
        <taxon>Preaxostyla</taxon>
        <taxon>Oxymonadida</taxon>
        <taxon>Streblomastigidae</taxon>
        <taxon>Streblomastix</taxon>
    </lineage>
</organism>
<proteinExistence type="predicted"/>
<sequence>MLYLFSSFEADNDDVDVFCFGIFVNPFSLGYQKTDELLCSCVQSGDQSLHYAEFDDAVVGLAVPLIFLGGVEVIDNGLLFVGYINGEEEDEEVEGDIVQS</sequence>
<dbReference type="EMBL" id="SNRW01031709">
    <property type="protein sequence ID" value="KAA6357245.1"/>
    <property type="molecule type" value="Genomic_DNA"/>
</dbReference>
<gene>
    <name evidence="1" type="ORF">EZS28_047228</name>
</gene>
<comment type="caution">
    <text evidence="1">The sequence shown here is derived from an EMBL/GenBank/DDBJ whole genome shotgun (WGS) entry which is preliminary data.</text>
</comment>
<accession>A0A5J4TIC6</accession>
<reference evidence="1 2" key="1">
    <citation type="submission" date="2019-03" db="EMBL/GenBank/DDBJ databases">
        <title>Single cell metagenomics reveals metabolic interactions within the superorganism composed of flagellate Streblomastix strix and complex community of Bacteroidetes bacteria on its surface.</title>
        <authorList>
            <person name="Treitli S.C."/>
            <person name="Kolisko M."/>
            <person name="Husnik F."/>
            <person name="Keeling P."/>
            <person name="Hampl V."/>
        </authorList>
    </citation>
    <scope>NUCLEOTIDE SEQUENCE [LARGE SCALE GENOMIC DNA]</scope>
    <source>
        <strain evidence="1">ST1C</strain>
    </source>
</reference>
<protein>
    <submittedName>
        <fullName evidence="1">Uncharacterized protein</fullName>
    </submittedName>
</protein>
<evidence type="ECO:0000313" key="2">
    <source>
        <dbReference type="Proteomes" id="UP000324800"/>
    </source>
</evidence>
<dbReference type="Proteomes" id="UP000324800">
    <property type="component" value="Unassembled WGS sequence"/>
</dbReference>
<dbReference type="AlphaFoldDB" id="A0A5J4TIC6"/>